<evidence type="ECO:0000256" key="1">
    <source>
        <dbReference type="SAM" id="MobiDB-lite"/>
    </source>
</evidence>
<protein>
    <submittedName>
        <fullName evidence="2">Uncharacterized protein</fullName>
    </submittedName>
</protein>
<gene>
    <name evidence="2" type="ORF">FEZ63_04380</name>
</gene>
<dbReference type="AlphaFoldDB" id="A0A5N3PG29"/>
<dbReference type="Proteomes" id="UP000325684">
    <property type="component" value="Unassembled WGS sequence"/>
</dbReference>
<reference evidence="2 3" key="1">
    <citation type="journal article" date="2019" name="Microorganisms">
        <title>Genome Insights into the Novel Species Microvirga brassicacearum, a Rapeseed Endophyte with Biotechnological Potential.</title>
        <authorList>
            <person name="Jimenez-Gomez A."/>
            <person name="Saati-Santamaria Z."/>
            <person name="Igual J.M."/>
            <person name="Rivas R."/>
            <person name="Mateos P.F."/>
            <person name="Garcia-Fraile P."/>
        </authorList>
    </citation>
    <scope>NUCLEOTIDE SEQUENCE [LARGE SCALE GENOMIC DNA]</scope>
    <source>
        <strain evidence="2 3">CDVBN77</strain>
    </source>
</reference>
<dbReference type="RefSeq" id="WP_150942416.1">
    <property type="nucleotide sequence ID" value="NZ_VCMV01000004.1"/>
</dbReference>
<evidence type="ECO:0000313" key="2">
    <source>
        <dbReference type="EMBL" id="KAB0268681.1"/>
    </source>
</evidence>
<comment type="caution">
    <text evidence="2">The sequence shown here is derived from an EMBL/GenBank/DDBJ whole genome shotgun (WGS) entry which is preliminary data.</text>
</comment>
<sequence>MPVLDAKALERDPKGAAFLRAVLRQKSSRRAKVSPSSDKPRELPVDDAPDVNAERVVTLA</sequence>
<evidence type="ECO:0000313" key="3">
    <source>
        <dbReference type="Proteomes" id="UP000325684"/>
    </source>
</evidence>
<keyword evidence="3" id="KW-1185">Reference proteome</keyword>
<organism evidence="2 3">
    <name type="scientific">Microvirga brassicacearum</name>
    <dbReference type="NCBI Taxonomy" id="2580413"/>
    <lineage>
        <taxon>Bacteria</taxon>
        <taxon>Pseudomonadati</taxon>
        <taxon>Pseudomonadota</taxon>
        <taxon>Alphaproteobacteria</taxon>
        <taxon>Hyphomicrobiales</taxon>
        <taxon>Methylobacteriaceae</taxon>
        <taxon>Microvirga</taxon>
    </lineage>
</organism>
<accession>A0A5N3PG29</accession>
<dbReference type="OrthoDB" id="8021489at2"/>
<dbReference type="EMBL" id="VCMV01000004">
    <property type="protein sequence ID" value="KAB0268681.1"/>
    <property type="molecule type" value="Genomic_DNA"/>
</dbReference>
<name>A0A5N3PG29_9HYPH</name>
<feature type="region of interest" description="Disordered" evidence="1">
    <location>
        <begin position="27"/>
        <end position="52"/>
    </location>
</feature>
<proteinExistence type="predicted"/>